<evidence type="ECO:0000313" key="3">
    <source>
        <dbReference type="EMBL" id="PTQ36662.1"/>
    </source>
</evidence>
<accession>A0A2R6WS32</accession>
<sequence length="234" mass="25664">MRTCSTARLWTMPMLLLLITIHLSRSVAFVRGQEFAVIEDLDYNETQITGDFDPRLDRSSNIHINSGSGGGGGDGNDNGNVDGVVSIDPPIFYREKAPPRPVADDHGRSESDDLITAHVTSDMDTAAGGPTVEVDCGAYEAEKLSIIFKRVNLAPHQGASFQIQPSDNEAAKPVESSSLECAFVWGSNLIHYVLYKNNRHHSEGPFSNWLLNEKGLYFKAPGLGFLLVKMWGKQ</sequence>
<evidence type="ECO:0000313" key="4">
    <source>
        <dbReference type="Proteomes" id="UP000244005"/>
    </source>
</evidence>
<dbReference type="EMBL" id="KZ772734">
    <property type="protein sequence ID" value="PTQ36662.1"/>
    <property type="molecule type" value="Genomic_DNA"/>
</dbReference>
<gene>
    <name evidence="3" type="ORF">MARPO_0062s0079</name>
</gene>
<feature type="chain" id="PRO_5015310073" evidence="2">
    <location>
        <begin position="27"/>
        <end position="234"/>
    </location>
</feature>
<evidence type="ECO:0000256" key="2">
    <source>
        <dbReference type="SAM" id="SignalP"/>
    </source>
</evidence>
<feature type="region of interest" description="Disordered" evidence="1">
    <location>
        <begin position="52"/>
        <end position="81"/>
    </location>
</feature>
<proteinExistence type="predicted"/>
<keyword evidence="4" id="KW-1185">Reference proteome</keyword>
<protein>
    <submittedName>
        <fullName evidence="3">Uncharacterized protein</fullName>
    </submittedName>
</protein>
<dbReference type="Proteomes" id="UP000244005">
    <property type="component" value="Unassembled WGS sequence"/>
</dbReference>
<feature type="compositionally biased region" description="Gly residues" evidence="1">
    <location>
        <begin position="67"/>
        <end position="76"/>
    </location>
</feature>
<dbReference type="Gramene" id="Mp7g04460.1">
    <property type="protein sequence ID" value="Mp7g04460.1.cds1"/>
    <property type="gene ID" value="Mp7g04460"/>
</dbReference>
<dbReference type="AlphaFoldDB" id="A0A2R6WS32"/>
<organism evidence="3 4">
    <name type="scientific">Marchantia polymorpha</name>
    <name type="common">Common liverwort</name>
    <name type="synonym">Marchantia aquatica</name>
    <dbReference type="NCBI Taxonomy" id="3197"/>
    <lineage>
        <taxon>Eukaryota</taxon>
        <taxon>Viridiplantae</taxon>
        <taxon>Streptophyta</taxon>
        <taxon>Embryophyta</taxon>
        <taxon>Marchantiophyta</taxon>
        <taxon>Marchantiopsida</taxon>
        <taxon>Marchantiidae</taxon>
        <taxon>Marchantiales</taxon>
        <taxon>Marchantiaceae</taxon>
        <taxon>Marchantia</taxon>
    </lineage>
</organism>
<dbReference type="OrthoDB" id="10327124at2759"/>
<keyword evidence="2" id="KW-0732">Signal</keyword>
<feature type="signal peptide" evidence="2">
    <location>
        <begin position="1"/>
        <end position="26"/>
    </location>
</feature>
<reference evidence="4" key="1">
    <citation type="journal article" date="2017" name="Cell">
        <title>Insights into land plant evolution garnered from the Marchantia polymorpha genome.</title>
        <authorList>
            <person name="Bowman J.L."/>
            <person name="Kohchi T."/>
            <person name="Yamato K.T."/>
            <person name="Jenkins J."/>
            <person name="Shu S."/>
            <person name="Ishizaki K."/>
            <person name="Yamaoka S."/>
            <person name="Nishihama R."/>
            <person name="Nakamura Y."/>
            <person name="Berger F."/>
            <person name="Adam C."/>
            <person name="Aki S.S."/>
            <person name="Althoff F."/>
            <person name="Araki T."/>
            <person name="Arteaga-Vazquez M.A."/>
            <person name="Balasubrmanian S."/>
            <person name="Barry K."/>
            <person name="Bauer D."/>
            <person name="Boehm C.R."/>
            <person name="Briginshaw L."/>
            <person name="Caballero-Perez J."/>
            <person name="Catarino B."/>
            <person name="Chen F."/>
            <person name="Chiyoda S."/>
            <person name="Chovatia M."/>
            <person name="Davies K.M."/>
            <person name="Delmans M."/>
            <person name="Demura T."/>
            <person name="Dierschke T."/>
            <person name="Dolan L."/>
            <person name="Dorantes-Acosta A.E."/>
            <person name="Eklund D.M."/>
            <person name="Florent S.N."/>
            <person name="Flores-Sandoval E."/>
            <person name="Fujiyama A."/>
            <person name="Fukuzawa H."/>
            <person name="Galik B."/>
            <person name="Grimanelli D."/>
            <person name="Grimwood J."/>
            <person name="Grossniklaus U."/>
            <person name="Hamada T."/>
            <person name="Haseloff J."/>
            <person name="Hetherington A.J."/>
            <person name="Higo A."/>
            <person name="Hirakawa Y."/>
            <person name="Hundley H.N."/>
            <person name="Ikeda Y."/>
            <person name="Inoue K."/>
            <person name="Inoue S.I."/>
            <person name="Ishida S."/>
            <person name="Jia Q."/>
            <person name="Kakita M."/>
            <person name="Kanazawa T."/>
            <person name="Kawai Y."/>
            <person name="Kawashima T."/>
            <person name="Kennedy M."/>
            <person name="Kinose K."/>
            <person name="Kinoshita T."/>
            <person name="Kohara Y."/>
            <person name="Koide E."/>
            <person name="Komatsu K."/>
            <person name="Kopischke S."/>
            <person name="Kubo M."/>
            <person name="Kyozuka J."/>
            <person name="Lagercrantz U."/>
            <person name="Lin S.S."/>
            <person name="Lindquist E."/>
            <person name="Lipzen A.M."/>
            <person name="Lu C.W."/>
            <person name="De Luna E."/>
            <person name="Martienssen R.A."/>
            <person name="Minamino N."/>
            <person name="Mizutani M."/>
            <person name="Mizutani M."/>
            <person name="Mochizuki N."/>
            <person name="Monte I."/>
            <person name="Mosher R."/>
            <person name="Nagasaki H."/>
            <person name="Nakagami H."/>
            <person name="Naramoto S."/>
            <person name="Nishitani K."/>
            <person name="Ohtani M."/>
            <person name="Okamoto T."/>
            <person name="Okumura M."/>
            <person name="Phillips J."/>
            <person name="Pollak B."/>
            <person name="Reinders A."/>
            <person name="Rovekamp M."/>
            <person name="Sano R."/>
            <person name="Sawa S."/>
            <person name="Schmid M.W."/>
            <person name="Shirakawa M."/>
            <person name="Solano R."/>
            <person name="Spunde A."/>
            <person name="Suetsugu N."/>
            <person name="Sugano S."/>
            <person name="Sugiyama A."/>
            <person name="Sun R."/>
            <person name="Suzuki Y."/>
            <person name="Takenaka M."/>
            <person name="Takezawa D."/>
            <person name="Tomogane H."/>
            <person name="Tsuzuki M."/>
            <person name="Ueda T."/>
            <person name="Umeda M."/>
            <person name="Ward J.M."/>
            <person name="Watanabe Y."/>
            <person name="Yazaki K."/>
            <person name="Yokoyama R."/>
            <person name="Yoshitake Y."/>
            <person name="Yotsui I."/>
            <person name="Zachgo S."/>
            <person name="Schmutz J."/>
        </authorList>
    </citation>
    <scope>NUCLEOTIDE SEQUENCE [LARGE SCALE GENOMIC DNA]</scope>
    <source>
        <strain evidence="4">Tak-1</strain>
    </source>
</reference>
<evidence type="ECO:0000256" key="1">
    <source>
        <dbReference type="SAM" id="MobiDB-lite"/>
    </source>
</evidence>
<name>A0A2R6WS32_MARPO</name>